<feature type="transmembrane region" description="Helical" evidence="1">
    <location>
        <begin position="30"/>
        <end position="49"/>
    </location>
</feature>
<dbReference type="EMBL" id="CP001390">
    <property type="protein sequence ID" value="ACM21571.1"/>
    <property type="molecule type" value="Genomic_DNA"/>
</dbReference>
<proteinExistence type="predicted"/>
<sequence>MGNAEKIPKNIQVITADGSLRIHYTWLTIYTIRFLLAAMVWDGFLLWFLVAQVADSRNPTFHPVLVALGVTGVLITYVALAHVVNTTEIRVNKHDLETKVGPFPWPGNSMFRVDSILKLESGRGTGRLMPRWSANVSVNDRCGEKKMLITNLARADQAEYIVAMISEFLRESRA</sequence>
<dbReference type="HOGENOM" id="CLU_1537903_0_0_7"/>
<dbReference type="AlphaFoldDB" id="B9M4B6"/>
<feature type="transmembrane region" description="Helical" evidence="1">
    <location>
        <begin position="61"/>
        <end position="84"/>
    </location>
</feature>
<keyword evidence="1" id="KW-0472">Membrane</keyword>
<dbReference type="RefSeq" id="WP_012648299.1">
    <property type="nucleotide sequence ID" value="NC_011979.1"/>
</dbReference>
<keyword evidence="3" id="KW-1185">Reference proteome</keyword>
<reference evidence="2 3" key="1">
    <citation type="submission" date="2009-01" db="EMBL/GenBank/DDBJ databases">
        <title>Complete sequence of Geobacter sp. FRC-32.</title>
        <authorList>
            <consortium name="US DOE Joint Genome Institute"/>
            <person name="Lucas S."/>
            <person name="Copeland A."/>
            <person name="Lapidus A."/>
            <person name="Glavina del Rio T."/>
            <person name="Dalin E."/>
            <person name="Tice H."/>
            <person name="Bruce D."/>
            <person name="Goodwin L."/>
            <person name="Pitluck S."/>
            <person name="Saunders E."/>
            <person name="Brettin T."/>
            <person name="Detter J.C."/>
            <person name="Han C."/>
            <person name="Larimer F."/>
            <person name="Land M."/>
            <person name="Hauser L."/>
            <person name="Kyrpides N."/>
            <person name="Ovchinnikova G."/>
            <person name="Kostka J."/>
            <person name="Richardson P."/>
        </authorList>
    </citation>
    <scope>NUCLEOTIDE SEQUENCE [LARGE SCALE GENOMIC DNA]</scope>
    <source>
        <strain evidence="3">DSM 22248 / JCM 15807 / FRC-32</strain>
    </source>
</reference>
<accession>B9M4B6</accession>
<keyword evidence="1" id="KW-0812">Transmembrane</keyword>
<protein>
    <submittedName>
        <fullName evidence="2">Uncharacterized protein</fullName>
    </submittedName>
</protein>
<organism evidence="2 3">
    <name type="scientific">Geotalea daltonii (strain DSM 22248 / JCM 15807 / FRC-32)</name>
    <name type="common">Geobacter daltonii</name>
    <dbReference type="NCBI Taxonomy" id="316067"/>
    <lineage>
        <taxon>Bacteria</taxon>
        <taxon>Pseudomonadati</taxon>
        <taxon>Thermodesulfobacteriota</taxon>
        <taxon>Desulfuromonadia</taxon>
        <taxon>Geobacterales</taxon>
        <taxon>Geobacteraceae</taxon>
        <taxon>Geotalea</taxon>
    </lineage>
</organism>
<gene>
    <name evidence="2" type="ordered locus">Geob_3228</name>
</gene>
<evidence type="ECO:0000256" key="1">
    <source>
        <dbReference type="SAM" id="Phobius"/>
    </source>
</evidence>
<dbReference type="KEGG" id="geo:Geob_3228"/>
<dbReference type="Proteomes" id="UP000007721">
    <property type="component" value="Chromosome"/>
</dbReference>
<keyword evidence="1" id="KW-1133">Transmembrane helix</keyword>
<evidence type="ECO:0000313" key="3">
    <source>
        <dbReference type="Proteomes" id="UP000007721"/>
    </source>
</evidence>
<evidence type="ECO:0000313" key="2">
    <source>
        <dbReference type="EMBL" id="ACM21571.1"/>
    </source>
</evidence>
<name>B9M4B6_GEODF</name>